<dbReference type="EMBL" id="JAEHOC010000056">
    <property type="protein sequence ID" value="KAG2425371.1"/>
    <property type="molecule type" value="Genomic_DNA"/>
</dbReference>
<protein>
    <recommendedName>
        <fullName evidence="4">PROP1-like PPR domain-containing protein</fullName>
    </recommendedName>
</protein>
<reference evidence="5" key="1">
    <citation type="journal article" date="2020" name="bioRxiv">
        <title>Comparative genomics of Chlamydomonas.</title>
        <authorList>
            <person name="Craig R.J."/>
            <person name="Hasan A.R."/>
            <person name="Ness R.W."/>
            <person name="Keightley P.D."/>
        </authorList>
    </citation>
    <scope>NUCLEOTIDE SEQUENCE</scope>
    <source>
        <strain evidence="5">SAG 7.73</strain>
    </source>
</reference>
<dbReference type="Gene3D" id="1.25.40.10">
    <property type="entry name" value="Tetratricopeptide repeat domain"/>
    <property type="match status" value="1"/>
</dbReference>
<dbReference type="Proteomes" id="UP000650467">
    <property type="component" value="Unassembled WGS sequence"/>
</dbReference>
<comment type="similarity">
    <text evidence="1">Belongs to the PPR family. P subfamily.</text>
</comment>
<dbReference type="AlphaFoldDB" id="A0A835SGZ9"/>
<dbReference type="Pfam" id="PF17177">
    <property type="entry name" value="PPR_long"/>
    <property type="match status" value="1"/>
</dbReference>
<evidence type="ECO:0000256" key="2">
    <source>
        <dbReference type="ARBA" id="ARBA00022737"/>
    </source>
</evidence>
<dbReference type="OrthoDB" id="185373at2759"/>
<dbReference type="PROSITE" id="PS51375">
    <property type="entry name" value="PPR"/>
    <property type="match status" value="1"/>
</dbReference>
<keyword evidence="6" id="KW-1185">Reference proteome</keyword>
<accession>A0A835SGZ9</accession>
<dbReference type="PANTHER" id="PTHR47447">
    <property type="entry name" value="OS03G0856100 PROTEIN"/>
    <property type="match status" value="1"/>
</dbReference>
<dbReference type="InterPro" id="IPR033443">
    <property type="entry name" value="PROP1-like_PPR_dom"/>
</dbReference>
<dbReference type="InterPro" id="IPR011990">
    <property type="entry name" value="TPR-like_helical_dom_sf"/>
</dbReference>
<keyword evidence="2" id="KW-0677">Repeat</keyword>
<feature type="domain" description="PROP1-like PPR" evidence="4">
    <location>
        <begin position="107"/>
        <end position="201"/>
    </location>
</feature>
<evidence type="ECO:0000313" key="5">
    <source>
        <dbReference type="EMBL" id="KAG2425371.1"/>
    </source>
</evidence>
<feature type="repeat" description="PPR" evidence="3">
    <location>
        <begin position="164"/>
        <end position="198"/>
    </location>
</feature>
<name>A0A835SGZ9_CHLIN</name>
<sequence>MQAIQRPPVGACARTVRCQLTTAPVALSSRRTGFAPRQICRARVQGDQQTEEERISSARAEVTKRIKALGAQGKVKDAISALAGLANLGIQPDTRAATALVQACTRDMELAQSIFDEMFGEFLQPDEVTFAVLLRGYGATSPPDWPRIDTTLTTMRVKYGIEPTALSFNALLEVCCRTSDIDRGQDIIDRMAADGVEPDEFTEEVVARRRVLRSYLRKTLL</sequence>
<evidence type="ECO:0000256" key="3">
    <source>
        <dbReference type="PROSITE-ProRule" id="PRU00708"/>
    </source>
</evidence>
<organism evidence="5 6">
    <name type="scientific">Chlamydomonas incerta</name>
    <dbReference type="NCBI Taxonomy" id="51695"/>
    <lineage>
        <taxon>Eukaryota</taxon>
        <taxon>Viridiplantae</taxon>
        <taxon>Chlorophyta</taxon>
        <taxon>core chlorophytes</taxon>
        <taxon>Chlorophyceae</taxon>
        <taxon>CS clade</taxon>
        <taxon>Chlamydomonadales</taxon>
        <taxon>Chlamydomonadaceae</taxon>
        <taxon>Chlamydomonas</taxon>
    </lineage>
</organism>
<evidence type="ECO:0000313" key="6">
    <source>
        <dbReference type="Proteomes" id="UP000650467"/>
    </source>
</evidence>
<dbReference type="PANTHER" id="PTHR47447:SF23">
    <property type="entry name" value="PENTACOTRIPEPTIDE-REPEAT REGION OF PRORP DOMAIN-CONTAINING PROTEIN"/>
    <property type="match status" value="1"/>
</dbReference>
<evidence type="ECO:0000256" key="1">
    <source>
        <dbReference type="ARBA" id="ARBA00007626"/>
    </source>
</evidence>
<gene>
    <name evidence="5" type="ORF">HXX76_013785</name>
</gene>
<comment type="caution">
    <text evidence="5">The sequence shown here is derived from an EMBL/GenBank/DDBJ whole genome shotgun (WGS) entry which is preliminary data.</text>
</comment>
<dbReference type="InterPro" id="IPR002885">
    <property type="entry name" value="PPR_rpt"/>
</dbReference>
<dbReference type="NCBIfam" id="TIGR00756">
    <property type="entry name" value="PPR"/>
    <property type="match status" value="1"/>
</dbReference>
<evidence type="ECO:0000259" key="4">
    <source>
        <dbReference type="Pfam" id="PF17177"/>
    </source>
</evidence>
<proteinExistence type="inferred from homology"/>